<dbReference type="GO" id="GO:0004519">
    <property type="term" value="F:endonuclease activity"/>
    <property type="evidence" value="ECO:0007669"/>
    <property type="project" value="UniProtKB-KW"/>
</dbReference>
<keyword evidence="1" id="KW-0378">Hydrolase</keyword>
<comment type="caution">
    <text evidence="1">The sequence shown here is derived from an EMBL/GenBank/DDBJ whole genome shotgun (WGS) entry which is preliminary data.</text>
</comment>
<evidence type="ECO:0000313" key="2">
    <source>
        <dbReference type="Proteomes" id="UP000762676"/>
    </source>
</evidence>
<accession>A0AAV4IT29</accession>
<evidence type="ECO:0000313" key="1">
    <source>
        <dbReference type="EMBL" id="GFS12815.1"/>
    </source>
</evidence>
<gene>
    <name evidence="1" type="ORF">ElyMa_001381100</name>
</gene>
<protein>
    <submittedName>
        <fullName evidence="1">Endonuclease-reverse transcriptase</fullName>
    </submittedName>
</protein>
<dbReference type="Proteomes" id="UP000762676">
    <property type="component" value="Unassembled WGS sequence"/>
</dbReference>
<sequence>MYGRYLQTDVKPGLCLYQWNEELKLLKCGHTGEFLEFYGKKKTTNKEVLKSMNINTNSTELLRSIKKKKKLSHFGHTKRHEPQQKLILEGKVDGSRGRGRRRKSWTTNIAELTNMRLNAAAKAAMEREGWRSMASNLFKEKEPS</sequence>
<reference evidence="1 2" key="1">
    <citation type="journal article" date="2021" name="Elife">
        <title>Chloroplast acquisition without the gene transfer in kleptoplastic sea slugs, Plakobranchus ocellatus.</title>
        <authorList>
            <person name="Maeda T."/>
            <person name="Takahashi S."/>
            <person name="Yoshida T."/>
            <person name="Shimamura S."/>
            <person name="Takaki Y."/>
            <person name="Nagai Y."/>
            <person name="Toyoda A."/>
            <person name="Suzuki Y."/>
            <person name="Arimoto A."/>
            <person name="Ishii H."/>
            <person name="Satoh N."/>
            <person name="Nishiyama T."/>
            <person name="Hasebe M."/>
            <person name="Maruyama T."/>
            <person name="Minagawa J."/>
            <person name="Obokata J."/>
            <person name="Shigenobu S."/>
        </authorList>
    </citation>
    <scope>NUCLEOTIDE SEQUENCE [LARGE SCALE GENOMIC DNA]</scope>
</reference>
<keyword evidence="2" id="KW-1185">Reference proteome</keyword>
<name>A0AAV4IT29_9GAST</name>
<proteinExistence type="predicted"/>
<dbReference type="EMBL" id="BMAT01002739">
    <property type="protein sequence ID" value="GFS12815.1"/>
    <property type="molecule type" value="Genomic_DNA"/>
</dbReference>
<organism evidence="1 2">
    <name type="scientific">Elysia marginata</name>
    <dbReference type="NCBI Taxonomy" id="1093978"/>
    <lineage>
        <taxon>Eukaryota</taxon>
        <taxon>Metazoa</taxon>
        <taxon>Spiralia</taxon>
        <taxon>Lophotrochozoa</taxon>
        <taxon>Mollusca</taxon>
        <taxon>Gastropoda</taxon>
        <taxon>Heterobranchia</taxon>
        <taxon>Euthyneura</taxon>
        <taxon>Panpulmonata</taxon>
        <taxon>Sacoglossa</taxon>
        <taxon>Placobranchoidea</taxon>
        <taxon>Plakobranchidae</taxon>
        <taxon>Elysia</taxon>
    </lineage>
</organism>
<dbReference type="AlphaFoldDB" id="A0AAV4IT29"/>
<keyword evidence="1" id="KW-0540">Nuclease</keyword>
<keyword evidence="1" id="KW-0255">Endonuclease</keyword>